<proteinExistence type="inferred from homology"/>
<dbReference type="GO" id="GO:0008678">
    <property type="term" value="F:2-deoxy-D-gluconate 3-dehydrogenase activity"/>
    <property type="evidence" value="ECO:0007669"/>
    <property type="project" value="InterPro"/>
</dbReference>
<dbReference type="RefSeq" id="WP_188960994.1">
    <property type="nucleotide sequence ID" value="NZ_BMOE01000002.1"/>
</dbReference>
<dbReference type="GO" id="GO:0051287">
    <property type="term" value="F:NAD binding"/>
    <property type="evidence" value="ECO:0007669"/>
    <property type="project" value="InterPro"/>
</dbReference>
<gene>
    <name evidence="3" type="primary">kduD</name>
    <name evidence="3" type="ORF">GCM10008939_08020</name>
</gene>
<keyword evidence="4" id="KW-1185">Reference proteome</keyword>
<dbReference type="InterPro" id="IPR020904">
    <property type="entry name" value="Sc_DH/Rdtase_CS"/>
</dbReference>
<dbReference type="Gene3D" id="3.40.50.720">
    <property type="entry name" value="NAD(P)-binding Rossmann-like Domain"/>
    <property type="match status" value="1"/>
</dbReference>
<name>A0A917P856_9DEIO</name>
<comment type="similarity">
    <text evidence="1">Belongs to the short-chain dehydrogenases/reductases (SDR) family.</text>
</comment>
<reference evidence="3" key="1">
    <citation type="journal article" date="2014" name="Int. J. Syst. Evol. Microbiol.">
        <title>Complete genome sequence of Corynebacterium casei LMG S-19264T (=DSM 44701T), isolated from a smear-ripened cheese.</title>
        <authorList>
            <consortium name="US DOE Joint Genome Institute (JGI-PGF)"/>
            <person name="Walter F."/>
            <person name="Albersmeier A."/>
            <person name="Kalinowski J."/>
            <person name="Ruckert C."/>
        </authorList>
    </citation>
    <scope>NUCLEOTIDE SEQUENCE</scope>
    <source>
        <strain evidence="3">JCM 14371</strain>
    </source>
</reference>
<dbReference type="Pfam" id="PF13561">
    <property type="entry name" value="adh_short_C2"/>
    <property type="match status" value="1"/>
</dbReference>
<dbReference type="PRINTS" id="PR00080">
    <property type="entry name" value="SDRFAMILY"/>
</dbReference>
<organism evidence="3 4">
    <name type="scientific">Deinococcus aquiradiocola</name>
    <dbReference type="NCBI Taxonomy" id="393059"/>
    <lineage>
        <taxon>Bacteria</taxon>
        <taxon>Thermotogati</taxon>
        <taxon>Deinococcota</taxon>
        <taxon>Deinococci</taxon>
        <taxon>Deinococcales</taxon>
        <taxon>Deinococcaceae</taxon>
        <taxon>Deinococcus</taxon>
    </lineage>
</organism>
<dbReference type="PANTHER" id="PTHR42760:SF5">
    <property type="entry name" value="2-DEHYDRO-3-DEOXY-D-GLUCONATE 5-DEHYDROGENASE"/>
    <property type="match status" value="1"/>
</dbReference>
<dbReference type="Proteomes" id="UP000635726">
    <property type="component" value="Unassembled WGS sequence"/>
</dbReference>
<dbReference type="PROSITE" id="PS00061">
    <property type="entry name" value="ADH_SHORT"/>
    <property type="match status" value="1"/>
</dbReference>
<dbReference type="InterPro" id="IPR002347">
    <property type="entry name" value="SDR_fam"/>
</dbReference>
<dbReference type="EMBL" id="BMOE01000002">
    <property type="protein sequence ID" value="GGJ66354.1"/>
    <property type="molecule type" value="Genomic_DNA"/>
</dbReference>
<dbReference type="NCBIfam" id="TIGR01832">
    <property type="entry name" value="kduD"/>
    <property type="match status" value="1"/>
</dbReference>
<dbReference type="InterPro" id="IPR036291">
    <property type="entry name" value="NAD(P)-bd_dom_sf"/>
</dbReference>
<dbReference type="PRINTS" id="PR00081">
    <property type="entry name" value="GDHRDH"/>
</dbReference>
<dbReference type="InterPro" id="IPR011286">
    <property type="entry name" value="2-deoxy-D-gluc_3_DH"/>
</dbReference>
<dbReference type="SUPFAM" id="SSF51735">
    <property type="entry name" value="NAD(P)-binding Rossmann-fold domains"/>
    <property type="match status" value="1"/>
</dbReference>
<sequence length="255" mass="26597">MTPGPFDLTGRVALVTGGGSGIGQALAVALAQAGADVAITMHASSGARTGEEVRAAGRRFSEWQVDLSRLDEAGAVDLIGRTEAELGPVDILVNNAGIIRRENAETHPDEDWLAVTAVNQHATWRLCRAAGTRMLTRGHGKIVNVASLLSFQGGVRVPAYTASKHAVAGLTKALANEWAARGVNVNAVAPGYIDTANTAALRADPERSRAILDRIPAGRWGTASDLAQPVVFLASPASDYVNGHVLVVDGGWLAR</sequence>
<evidence type="ECO:0000313" key="3">
    <source>
        <dbReference type="EMBL" id="GGJ66354.1"/>
    </source>
</evidence>
<protein>
    <submittedName>
        <fullName evidence="3">2-dehydro-3-deoxy-D-gluconate 5-dehydrogenase</fullName>
    </submittedName>
</protein>
<reference evidence="3" key="2">
    <citation type="submission" date="2020-09" db="EMBL/GenBank/DDBJ databases">
        <authorList>
            <person name="Sun Q."/>
            <person name="Ohkuma M."/>
        </authorList>
    </citation>
    <scope>NUCLEOTIDE SEQUENCE</scope>
    <source>
        <strain evidence="3">JCM 14371</strain>
    </source>
</reference>
<comment type="caution">
    <text evidence="3">The sequence shown here is derived from an EMBL/GenBank/DDBJ whole genome shotgun (WGS) entry which is preliminary data.</text>
</comment>
<dbReference type="FunFam" id="3.40.50.720:FF:000084">
    <property type="entry name" value="Short-chain dehydrogenase reductase"/>
    <property type="match status" value="1"/>
</dbReference>
<dbReference type="PANTHER" id="PTHR42760">
    <property type="entry name" value="SHORT-CHAIN DEHYDROGENASES/REDUCTASES FAMILY MEMBER"/>
    <property type="match status" value="1"/>
</dbReference>
<keyword evidence="2" id="KW-0560">Oxidoreductase</keyword>
<evidence type="ECO:0000313" key="4">
    <source>
        <dbReference type="Proteomes" id="UP000635726"/>
    </source>
</evidence>
<evidence type="ECO:0000256" key="1">
    <source>
        <dbReference type="ARBA" id="ARBA00006484"/>
    </source>
</evidence>
<accession>A0A917P856</accession>
<evidence type="ECO:0000256" key="2">
    <source>
        <dbReference type="ARBA" id="ARBA00023002"/>
    </source>
</evidence>
<dbReference type="AlphaFoldDB" id="A0A917P856"/>